<organism evidence="3 4">
    <name type="scientific">Ferruginivarius sediminum</name>
    <dbReference type="NCBI Taxonomy" id="2661937"/>
    <lineage>
        <taxon>Bacteria</taxon>
        <taxon>Pseudomonadati</taxon>
        <taxon>Pseudomonadota</taxon>
        <taxon>Alphaproteobacteria</taxon>
        <taxon>Rhodospirillales</taxon>
        <taxon>Rhodospirillaceae</taxon>
        <taxon>Ferruginivarius</taxon>
    </lineage>
</organism>
<evidence type="ECO:0000256" key="2">
    <source>
        <dbReference type="SAM" id="SignalP"/>
    </source>
</evidence>
<feature type="compositionally biased region" description="Acidic residues" evidence="1">
    <location>
        <begin position="94"/>
        <end position="105"/>
    </location>
</feature>
<evidence type="ECO:0000313" key="3">
    <source>
        <dbReference type="EMBL" id="RDD60450.1"/>
    </source>
</evidence>
<evidence type="ECO:0008006" key="5">
    <source>
        <dbReference type="Google" id="ProtNLM"/>
    </source>
</evidence>
<feature type="chain" id="PRO_5016910368" description="AAA+ family ATPase" evidence="2">
    <location>
        <begin position="36"/>
        <end position="114"/>
    </location>
</feature>
<evidence type="ECO:0000313" key="4">
    <source>
        <dbReference type="Proteomes" id="UP000253941"/>
    </source>
</evidence>
<dbReference type="EMBL" id="QPMH01000026">
    <property type="protein sequence ID" value="RDD60450.1"/>
    <property type="molecule type" value="Genomic_DNA"/>
</dbReference>
<sequence length="114" mass="11857">MSLSSKEVAAMSHRFSAVAAAAMLALVTVSGPAMAQSGGGGEGQQEGSPEDLAREGAERLLRALEGLLHAIPQYGMPRVEENGDIVIPRLNPPEQDENGESDGDQEGGITETEI</sequence>
<proteinExistence type="predicted"/>
<feature type="region of interest" description="Disordered" evidence="1">
    <location>
        <begin position="32"/>
        <end position="57"/>
    </location>
</feature>
<evidence type="ECO:0000256" key="1">
    <source>
        <dbReference type="SAM" id="MobiDB-lite"/>
    </source>
</evidence>
<gene>
    <name evidence="3" type="ORF">DRB17_17770</name>
</gene>
<protein>
    <recommendedName>
        <fullName evidence="5">AAA+ family ATPase</fullName>
    </recommendedName>
</protein>
<name>A0A369T546_9PROT</name>
<reference evidence="3 4" key="1">
    <citation type="submission" date="2018-07" db="EMBL/GenBank/DDBJ databases">
        <title>Venubactetium sediminum gen. nov., sp. nov., isolated from a marine solar saltern.</title>
        <authorList>
            <person name="Wang S."/>
        </authorList>
    </citation>
    <scope>NUCLEOTIDE SEQUENCE [LARGE SCALE GENOMIC DNA]</scope>
    <source>
        <strain evidence="3 4">WD2A32</strain>
    </source>
</reference>
<dbReference type="AlphaFoldDB" id="A0A369T546"/>
<dbReference type="Proteomes" id="UP000253941">
    <property type="component" value="Unassembled WGS sequence"/>
</dbReference>
<keyword evidence="4" id="KW-1185">Reference proteome</keyword>
<keyword evidence="2" id="KW-0732">Signal</keyword>
<feature type="signal peptide" evidence="2">
    <location>
        <begin position="1"/>
        <end position="35"/>
    </location>
</feature>
<feature type="region of interest" description="Disordered" evidence="1">
    <location>
        <begin position="78"/>
        <end position="114"/>
    </location>
</feature>
<accession>A0A369T546</accession>
<comment type="caution">
    <text evidence="3">The sequence shown here is derived from an EMBL/GenBank/DDBJ whole genome shotgun (WGS) entry which is preliminary data.</text>
</comment>